<gene>
    <name evidence="1" type="ORF">C481_10077</name>
</gene>
<dbReference type="PATRIC" id="fig|29540.5.peg.2052"/>
<reference evidence="1 2" key="1">
    <citation type="journal article" date="2014" name="PLoS Genet.">
        <title>Phylogenetically driven sequencing of extremely halophilic archaea reveals strategies for static and dynamic osmo-response.</title>
        <authorList>
            <person name="Becker E.A."/>
            <person name="Seitzer P.M."/>
            <person name="Tritt A."/>
            <person name="Larsen D."/>
            <person name="Krusor M."/>
            <person name="Yao A.I."/>
            <person name="Wu D."/>
            <person name="Madern D."/>
            <person name="Eisen J.A."/>
            <person name="Darling A.E."/>
            <person name="Facciotti M.T."/>
        </authorList>
    </citation>
    <scope>NUCLEOTIDE SEQUENCE [LARGE SCALE GENOMIC DNA]</scope>
    <source>
        <strain evidence="1 2">DSM 12278</strain>
    </source>
</reference>
<keyword evidence="2" id="KW-1185">Reference proteome</keyword>
<evidence type="ECO:0000313" key="2">
    <source>
        <dbReference type="Proteomes" id="UP000011554"/>
    </source>
</evidence>
<dbReference type="RefSeq" id="WP_006109050.1">
    <property type="nucleotide sequence ID" value="NZ_AOIO01000023.1"/>
</dbReference>
<dbReference type="eggNOG" id="arCOG06836">
    <property type="taxonomic scope" value="Archaea"/>
</dbReference>
<dbReference type="Proteomes" id="UP000011554">
    <property type="component" value="Unassembled WGS sequence"/>
</dbReference>
<sequence length="909" mass="98951">MRRRELIVGSGTVAAIAFSGYTGAAAADAADRRTSLPSDLESTLELVPAESSLETSYQHLVYSQIDSQESRPGYLGTHGVVDEFDNVDADSVAEIVFAAGEATQLSVTTGSFDKPDAGDDEIDGWTVGEVDDEAFAAADGKLVIASGDGSRSVVETAIATANGDEATVITDPETTEATFDYLGSMSYVTFVPNVSTTSSREFNDGTVEAVGIGSKLPPAERSDDGTLENGYVFHLAADADVDDEWVNDRLQRLEQGEVLDTTIDRSGDVVHVDAVVEQPPERDRDAAPDARVQARSNADEGVVTFEHVAGESIDTDNLELWKNGELAAEQLADDRATFDEGDTFELETGPLAAVGLRWFDEDEDVYYYYETITVGSESFDVTHDETDTVDITYVGEREADPDLLELVRDDGAAGREQLELDVSDSLTAGETITVEDVTLGNRVMLELAVPANPNRGRRSLVHFRVRPPRMHLSGRNDTVTARYWGDQDRDADEFRVLVEDEPADVQFTDVTETLSANDEVELGDIDYGTHVAIEWLEPDEPTVIADRVIRPSAHVDLAYDDAEGTLTVDYVEGDAIDADDLSLRLGDEPTAVQPTDEYETFEPGDAFTVDVRPFVRVKLVWEGPDDTEHSISQTTVSRALFDAAYDPDNGEVELVYTGNQPADPSTLSVAHRRDGPSSVDEDLFAQAYDTLTTGDSIVLEDVGVEDSIAVMLVQEGENYVSKSSLFNFRPEPRWAFSIGERADGIVAVYREETSRDAANFELLVDGEPGDSQPSDRYDTLSAGDELELGEFDAGTELTFRWVVPDEPREIRSHVVVPDAAFDIDYDADDGEVTVEHAGGDEIDADALGIVVEPTRSEPAGWDEYETVTEGDTTTVAVDGETGTEGDRDPIGVTVVYREKNTITHERIDD</sequence>
<proteinExistence type="predicted"/>
<protein>
    <submittedName>
        <fullName evidence="1">Uncharacterized protein</fullName>
    </submittedName>
</protein>
<comment type="caution">
    <text evidence="1">The sequence shown here is derived from an EMBL/GenBank/DDBJ whole genome shotgun (WGS) entry which is preliminary data.</text>
</comment>
<organism evidence="1 2">
    <name type="scientific">Natrialba asiatica (strain ATCC 700177 / DSM 12278 / JCM 9576 / FERM P-10747 / NBRC 102637 / 172P1)</name>
    <dbReference type="NCBI Taxonomy" id="29540"/>
    <lineage>
        <taxon>Archaea</taxon>
        <taxon>Methanobacteriati</taxon>
        <taxon>Methanobacteriota</taxon>
        <taxon>Stenosarchaea group</taxon>
        <taxon>Halobacteria</taxon>
        <taxon>Halobacteriales</taxon>
        <taxon>Natrialbaceae</taxon>
        <taxon>Natrialba</taxon>
    </lineage>
</organism>
<dbReference type="EMBL" id="AOIO01000023">
    <property type="protein sequence ID" value="ELZ01860.1"/>
    <property type="molecule type" value="Genomic_DNA"/>
</dbReference>
<dbReference type="AlphaFoldDB" id="M0ATI2"/>
<name>M0ATI2_NATA1</name>
<evidence type="ECO:0000313" key="1">
    <source>
        <dbReference type="EMBL" id="ELZ01860.1"/>
    </source>
</evidence>
<dbReference type="OrthoDB" id="205201at2157"/>
<dbReference type="eggNOG" id="arCOG09132">
    <property type="taxonomic scope" value="Archaea"/>
</dbReference>
<accession>M0ATI2</accession>